<dbReference type="OrthoDB" id="6130531at2759"/>
<keyword evidence="2" id="KW-0812">Transmembrane</keyword>
<proteinExistence type="predicted"/>
<keyword evidence="2" id="KW-0472">Membrane</keyword>
<comment type="caution">
    <text evidence="4">The sequence shown here is derived from an EMBL/GenBank/DDBJ whole genome shotgun (WGS) entry which is preliminary data.</text>
</comment>
<feature type="region of interest" description="Disordered" evidence="1">
    <location>
        <begin position="226"/>
        <end position="261"/>
    </location>
</feature>
<feature type="domain" description="Partial AB-hydrolase lipase" evidence="3">
    <location>
        <begin position="273"/>
        <end position="361"/>
    </location>
</feature>
<feature type="region of interest" description="Disordered" evidence="1">
    <location>
        <begin position="104"/>
        <end position="139"/>
    </location>
</feature>
<evidence type="ECO:0000256" key="1">
    <source>
        <dbReference type="SAM" id="MobiDB-lite"/>
    </source>
</evidence>
<feature type="compositionally biased region" description="Basic and acidic residues" evidence="1">
    <location>
        <begin position="104"/>
        <end position="113"/>
    </location>
</feature>
<feature type="compositionally biased region" description="Basic residues" evidence="1">
    <location>
        <begin position="226"/>
        <end position="243"/>
    </location>
</feature>
<evidence type="ECO:0000313" key="4">
    <source>
        <dbReference type="EMBL" id="RFU30059.1"/>
    </source>
</evidence>
<dbReference type="OMA" id="AYCTNDD"/>
<dbReference type="SUPFAM" id="SSF53474">
    <property type="entry name" value="alpha/beta-Hydrolases"/>
    <property type="match status" value="1"/>
</dbReference>
<dbReference type="STRING" id="5539.A0A3E2H9H3"/>
<name>A0A3E2H9H3_SCYLI</name>
<keyword evidence="5" id="KW-1185">Reference proteome</keyword>
<reference evidence="4 5" key="1">
    <citation type="submission" date="2018-05" db="EMBL/GenBank/DDBJ databases">
        <title>Draft genome sequence of Scytalidium lignicola DSM 105466, a ubiquitous saprotrophic fungus.</title>
        <authorList>
            <person name="Buettner E."/>
            <person name="Gebauer A.M."/>
            <person name="Hofrichter M."/>
            <person name="Liers C."/>
            <person name="Kellner H."/>
        </authorList>
    </citation>
    <scope>NUCLEOTIDE SEQUENCE [LARGE SCALE GENOMIC DNA]</scope>
    <source>
        <strain evidence="4 5">DSM 105466</strain>
    </source>
</reference>
<dbReference type="InterPro" id="IPR029058">
    <property type="entry name" value="AB_hydrolase_fold"/>
</dbReference>
<feature type="compositionally biased region" description="Acidic residues" evidence="1">
    <location>
        <begin position="739"/>
        <end position="754"/>
    </location>
</feature>
<dbReference type="Proteomes" id="UP000258309">
    <property type="component" value="Unassembled WGS sequence"/>
</dbReference>
<evidence type="ECO:0000259" key="3">
    <source>
        <dbReference type="Pfam" id="PF04083"/>
    </source>
</evidence>
<dbReference type="GO" id="GO:0006629">
    <property type="term" value="P:lipid metabolic process"/>
    <property type="evidence" value="ECO:0007669"/>
    <property type="project" value="InterPro"/>
</dbReference>
<sequence length="754" mass="85731">MGEVSPIIPRSKTNAPVNSGNDPQSSEPATEGSPAAAIKYAKQAEKLSYVASEDDPSLSSTAVEAAFVTPRDAIIITGDGSRLPGVPVEEAHELNELKAEVDGEDKNVTKEEAAAESTRSTASIGNGPQNPTEGSLRRSMPPMRTHPLFPPLPFYGPSSVLRDLQYLTFRISSFFLSLSFLGVIVLGAGFTSIKVMFRNFCYRVTKGNPDKRRPFYAEEKHRKKIRKEQQRNWRKRGSRRNLRTRMDDHNEDGAGQEQFVPTEGGPDPLICDVAYYARRVGLDIEEFKVQTEDGFIITLWHVYNPKEFTPSTESERAHRGPNIFNGDGPSRPETHAAGKKKKFPILMIHGLLQSAGAYCTNDDDSLAFYLCKSGYDVWLGNNRCGFKPEHTILSYSDPRMWAWNIRQMGVMDLPALTSRVLSETGFEKLALVAHSQGTTQTFVALAKDQRPELGEKLTVFCALAPAAYAGPLIGKMYFKFMRIISPAVFRIVFGIHAFIPFMMTMHRFLPGKIYGVMGYRVFSFLFNWSDERWDRGLRDRMFQFAPVYVSAESMRWWLGRECFAKQKCILATREETLEEEREMEEHHSLMGEDTEYHDGLTRSSVDRNIQHHGEETHRHHRLKGTTAWYNTHVPPFALWACGSDDLVDGRKLLRRFEHGREPYVRVVHAKIIEEYEHLDVIWAMDVIEKVGKEIKEVVWKTVPSAVREICVVPNGCEEVEEWIDDRIKEGEKERSLEVEVGEEEEEEESESTTE</sequence>
<feature type="region of interest" description="Disordered" evidence="1">
    <location>
        <begin position="730"/>
        <end position="754"/>
    </location>
</feature>
<feature type="transmembrane region" description="Helical" evidence="2">
    <location>
        <begin position="174"/>
        <end position="197"/>
    </location>
</feature>
<dbReference type="InterPro" id="IPR006693">
    <property type="entry name" value="AB_hydrolase_lipase"/>
</dbReference>
<dbReference type="Pfam" id="PF04083">
    <property type="entry name" value="Abhydro_lipase"/>
    <property type="match status" value="1"/>
</dbReference>
<feature type="region of interest" description="Disordered" evidence="1">
    <location>
        <begin position="1"/>
        <end position="34"/>
    </location>
</feature>
<protein>
    <recommendedName>
        <fullName evidence="3">Partial AB-hydrolase lipase domain-containing protein</fullName>
    </recommendedName>
</protein>
<accession>A0A3E2H9H3</accession>
<evidence type="ECO:0000256" key="2">
    <source>
        <dbReference type="SAM" id="Phobius"/>
    </source>
</evidence>
<dbReference type="Gene3D" id="3.40.50.1820">
    <property type="entry name" value="alpha/beta hydrolase"/>
    <property type="match status" value="1"/>
</dbReference>
<feature type="transmembrane region" description="Helical" evidence="2">
    <location>
        <begin position="483"/>
        <end position="503"/>
    </location>
</feature>
<feature type="non-terminal residue" evidence="4">
    <location>
        <position position="1"/>
    </location>
</feature>
<feature type="compositionally biased region" description="Polar residues" evidence="1">
    <location>
        <begin position="124"/>
        <end position="133"/>
    </location>
</feature>
<dbReference type="EMBL" id="NCSJ02000110">
    <property type="protein sequence ID" value="RFU30059.1"/>
    <property type="molecule type" value="Genomic_DNA"/>
</dbReference>
<keyword evidence="2" id="KW-1133">Transmembrane helix</keyword>
<organism evidence="4 5">
    <name type="scientific">Scytalidium lignicola</name>
    <name type="common">Hyphomycete</name>
    <dbReference type="NCBI Taxonomy" id="5539"/>
    <lineage>
        <taxon>Eukaryota</taxon>
        <taxon>Fungi</taxon>
        <taxon>Dikarya</taxon>
        <taxon>Ascomycota</taxon>
        <taxon>Pezizomycotina</taxon>
        <taxon>Leotiomycetes</taxon>
        <taxon>Leotiomycetes incertae sedis</taxon>
        <taxon>Scytalidium</taxon>
    </lineage>
</organism>
<dbReference type="AlphaFoldDB" id="A0A3E2H9H3"/>
<dbReference type="FunFam" id="3.40.50.1820:FF:000193">
    <property type="entry name" value="Ab-hydrolase associated lipase"/>
    <property type="match status" value="1"/>
</dbReference>
<evidence type="ECO:0000313" key="5">
    <source>
        <dbReference type="Proteomes" id="UP000258309"/>
    </source>
</evidence>
<feature type="non-terminal residue" evidence="4">
    <location>
        <position position="754"/>
    </location>
</feature>
<dbReference type="PANTHER" id="PTHR11005">
    <property type="entry name" value="LYSOSOMAL ACID LIPASE-RELATED"/>
    <property type="match status" value="1"/>
</dbReference>
<feature type="region of interest" description="Disordered" evidence="1">
    <location>
        <begin position="310"/>
        <end position="336"/>
    </location>
</feature>
<gene>
    <name evidence="4" type="ORF">B7463_g6292</name>
</gene>
<feature type="compositionally biased region" description="Polar residues" evidence="1">
    <location>
        <begin position="11"/>
        <end position="28"/>
    </location>
</feature>